<gene>
    <name evidence="2" type="ORF">HS088_TW08G00895</name>
</gene>
<feature type="transmembrane region" description="Helical" evidence="1">
    <location>
        <begin position="121"/>
        <end position="140"/>
    </location>
</feature>
<dbReference type="AlphaFoldDB" id="A0A7J7DD40"/>
<dbReference type="PANTHER" id="PTHR34115:SF13">
    <property type="entry name" value="RPB1A"/>
    <property type="match status" value="1"/>
</dbReference>
<dbReference type="PANTHER" id="PTHR34115">
    <property type="entry name" value="PROTEIN, PUTATIVE-RELATED"/>
    <property type="match status" value="1"/>
</dbReference>
<keyword evidence="1" id="KW-1133">Transmembrane helix</keyword>
<protein>
    <submittedName>
        <fullName evidence="2">Uncharacterized protein</fullName>
    </submittedName>
</protein>
<keyword evidence="1" id="KW-0472">Membrane</keyword>
<dbReference type="Proteomes" id="UP000593562">
    <property type="component" value="Unassembled WGS sequence"/>
</dbReference>
<name>A0A7J7DD40_TRIWF</name>
<feature type="transmembrane region" description="Helical" evidence="1">
    <location>
        <begin position="177"/>
        <end position="195"/>
    </location>
</feature>
<accession>A0A7J7DD40</accession>
<evidence type="ECO:0000256" key="1">
    <source>
        <dbReference type="SAM" id="Phobius"/>
    </source>
</evidence>
<sequence>MSQMLTWELELFRLDIQKLASTHHDSNRERTATDVNDYEFKRGSRFSGTVVSVQSGSTATERSKILKREEIKAGGWHMQNANGLTSVHRVFTFLVPLLAALLALHMQGISQTPFHTNPGSMWTFIAAVIIYCFALSFPAILQSRPQQYFEKLSVNVAVVFGALAAICLLLPLLPVLLGRFVFVLWGLTVPIYIGFQHRKIFIPKAVQIWKRTLSSLNRRMAATELLPV</sequence>
<keyword evidence="1" id="KW-0812">Transmembrane</keyword>
<keyword evidence="3" id="KW-1185">Reference proteome</keyword>
<reference evidence="2 3" key="1">
    <citation type="journal article" date="2020" name="Nat. Commun.">
        <title>Genome of Tripterygium wilfordii and identification of cytochrome P450 involved in triptolide biosynthesis.</title>
        <authorList>
            <person name="Tu L."/>
            <person name="Su P."/>
            <person name="Zhang Z."/>
            <person name="Gao L."/>
            <person name="Wang J."/>
            <person name="Hu T."/>
            <person name="Zhou J."/>
            <person name="Zhang Y."/>
            <person name="Zhao Y."/>
            <person name="Liu Y."/>
            <person name="Song Y."/>
            <person name="Tong Y."/>
            <person name="Lu Y."/>
            <person name="Yang J."/>
            <person name="Xu C."/>
            <person name="Jia M."/>
            <person name="Peters R.J."/>
            <person name="Huang L."/>
            <person name="Gao W."/>
        </authorList>
    </citation>
    <scope>NUCLEOTIDE SEQUENCE [LARGE SCALE GENOMIC DNA]</scope>
    <source>
        <strain evidence="3">cv. XIE 37</strain>
        <tissue evidence="2">Leaf</tissue>
    </source>
</reference>
<evidence type="ECO:0000313" key="3">
    <source>
        <dbReference type="Proteomes" id="UP000593562"/>
    </source>
</evidence>
<feature type="transmembrane region" description="Helical" evidence="1">
    <location>
        <begin position="152"/>
        <end position="171"/>
    </location>
</feature>
<comment type="caution">
    <text evidence="2">The sequence shown here is derived from an EMBL/GenBank/DDBJ whole genome shotgun (WGS) entry which is preliminary data.</text>
</comment>
<feature type="transmembrane region" description="Helical" evidence="1">
    <location>
        <begin position="90"/>
        <end position="109"/>
    </location>
</feature>
<dbReference type="InParanoid" id="A0A7J7DD40"/>
<organism evidence="2 3">
    <name type="scientific">Tripterygium wilfordii</name>
    <name type="common">Thunder God vine</name>
    <dbReference type="NCBI Taxonomy" id="458696"/>
    <lineage>
        <taxon>Eukaryota</taxon>
        <taxon>Viridiplantae</taxon>
        <taxon>Streptophyta</taxon>
        <taxon>Embryophyta</taxon>
        <taxon>Tracheophyta</taxon>
        <taxon>Spermatophyta</taxon>
        <taxon>Magnoliopsida</taxon>
        <taxon>eudicotyledons</taxon>
        <taxon>Gunneridae</taxon>
        <taxon>Pentapetalae</taxon>
        <taxon>rosids</taxon>
        <taxon>fabids</taxon>
        <taxon>Celastrales</taxon>
        <taxon>Celastraceae</taxon>
        <taxon>Tripterygium</taxon>
    </lineage>
</organism>
<evidence type="ECO:0000313" key="2">
    <source>
        <dbReference type="EMBL" id="KAF5744295.1"/>
    </source>
</evidence>
<dbReference type="InterPro" id="IPR053258">
    <property type="entry name" value="Ca-permeable_cation_channel"/>
</dbReference>
<dbReference type="EMBL" id="JAAARO010000008">
    <property type="protein sequence ID" value="KAF5744295.1"/>
    <property type="molecule type" value="Genomic_DNA"/>
</dbReference>
<proteinExistence type="predicted"/>